<dbReference type="AlphaFoldDB" id="A0A7X0PIB3"/>
<evidence type="ECO:0000256" key="1">
    <source>
        <dbReference type="SAM" id="MobiDB-lite"/>
    </source>
</evidence>
<dbReference type="Proteomes" id="UP000575083">
    <property type="component" value="Unassembled WGS sequence"/>
</dbReference>
<keyword evidence="2" id="KW-0732">Signal</keyword>
<dbReference type="PROSITE" id="PS00018">
    <property type="entry name" value="EF_HAND_1"/>
    <property type="match status" value="2"/>
</dbReference>
<dbReference type="PROSITE" id="PS50222">
    <property type="entry name" value="EF_HAND_2"/>
    <property type="match status" value="1"/>
</dbReference>
<gene>
    <name evidence="4" type="ORF">HNP48_004781</name>
</gene>
<reference evidence="4 5" key="1">
    <citation type="submission" date="2020-08" db="EMBL/GenBank/DDBJ databases">
        <title>Functional genomics of gut bacteria from endangered species of beetles.</title>
        <authorList>
            <person name="Carlos-Shanley C."/>
        </authorList>
    </citation>
    <scope>NUCLEOTIDE SEQUENCE [LARGE SCALE GENOMIC DNA]</scope>
    <source>
        <strain evidence="4 5">S00198</strain>
    </source>
</reference>
<dbReference type="RefSeq" id="WP_184861733.1">
    <property type="nucleotide sequence ID" value="NZ_JACHLK010000011.1"/>
</dbReference>
<dbReference type="InterPro" id="IPR011992">
    <property type="entry name" value="EF-hand-dom_pair"/>
</dbReference>
<protein>
    <submittedName>
        <fullName evidence="4">Ca2+-binding EF-hand superfamily protein</fullName>
    </submittedName>
</protein>
<dbReference type="EMBL" id="JACHLK010000011">
    <property type="protein sequence ID" value="MBB6562072.1"/>
    <property type="molecule type" value="Genomic_DNA"/>
</dbReference>
<comment type="caution">
    <text evidence="4">The sequence shown here is derived from an EMBL/GenBank/DDBJ whole genome shotgun (WGS) entry which is preliminary data.</text>
</comment>
<organism evidence="4 5">
    <name type="scientific">Acidovorax soli</name>
    <dbReference type="NCBI Taxonomy" id="592050"/>
    <lineage>
        <taxon>Bacteria</taxon>
        <taxon>Pseudomonadati</taxon>
        <taxon>Pseudomonadota</taxon>
        <taxon>Betaproteobacteria</taxon>
        <taxon>Burkholderiales</taxon>
        <taxon>Comamonadaceae</taxon>
        <taxon>Acidovorax</taxon>
    </lineage>
</organism>
<feature type="chain" id="PRO_5030569160" evidence="2">
    <location>
        <begin position="31"/>
        <end position="173"/>
    </location>
</feature>
<keyword evidence="5" id="KW-1185">Reference proteome</keyword>
<feature type="region of interest" description="Disordered" evidence="1">
    <location>
        <begin position="34"/>
        <end position="59"/>
    </location>
</feature>
<evidence type="ECO:0000313" key="5">
    <source>
        <dbReference type="Proteomes" id="UP000575083"/>
    </source>
</evidence>
<feature type="compositionally biased region" description="Low complexity" evidence="1">
    <location>
        <begin position="34"/>
        <end position="48"/>
    </location>
</feature>
<evidence type="ECO:0000259" key="3">
    <source>
        <dbReference type="PROSITE" id="PS50222"/>
    </source>
</evidence>
<dbReference type="Gene3D" id="1.10.238.10">
    <property type="entry name" value="EF-hand"/>
    <property type="match status" value="1"/>
</dbReference>
<dbReference type="SUPFAM" id="SSF47473">
    <property type="entry name" value="EF-hand"/>
    <property type="match status" value="1"/>
</dbReference>
<evidence type="ECO:0000256" key="2">
    <source>
        <dbReference type="SAM" id="SignalP"/>
    </source>
</evidence>
<dbReference type="InterPro" id="IPR018247">
    <property type="entry name" value="EF_Hand_1_Ca_BS"/>
</dbReference>
<dbReference type="InterPro" id="IPR002048">
    <property type="entry name" value="EF_hand_dom"/>
</dbReference>
<name>A0A7X0PIB3_9BURK</name>
<feature type="signal peptide" evidence="2">
    <location>
        <begin position="1"/>
        <end position="30"/>
    </location>
</feature>
<dbReference type="GO" id="GO:0005509">
    <property type="term" value="F:calcium ion binding"/>
    <property type="evidence" value="ECO:0007669"/>
    <property type="project" value="InterPro"/>
</dbReference>
<feature type="domain" description="EF-hand" evidence="3">
    <location>
        <begin position="58"/>
        <end position="93"/>
    </location>
</feature>
<accession>A0A7X0PIB3</accession>
<evidence type="ECO:0000313" key="4">
    <source>
        <dbReference type="EMBL" id="MBB6562072.1"/>
    </source>
</evidence>
<dbReference type="Pfam" id="PF13202">
    <property type="entry name" value="EF-hand_5"/>
    <property type="match status" value="2"/>
</dbReference>
<sequence>MKKHHKLTHRALPLLCAAACSLALAAPAMAQNSTGAPAAAPAKPAAGAQSHRPAGKRSLDERLQARCAAADMDHDGNVSLDEFHQDIVQGWHSLGPDASGHVVLLELAQVPGMGKGRVRRLAATDKDGDGKLSFKEVVEARMAYFDAADADNNDLLSVQECVAFEKKRRAIRQ</sequence>
<proteinExistence type="predicted"/>